<sequence>MLRTLLTLLLGVGAAGSLPTSPAPCEVHLVLAHQPQLLAASGVCHSLLDQPASYRYELVARRWGRNSSTSTQGGAFELGPHQEAQLSKTTVNVGPADHYLLRLRVYNAAGQLVAQDSVRQDP</sequence>
<dbReference type="InterPro" id="IPR053722">
    <property type="entry name" value="Curli_assembly_CsgC/AgfC"/>
</dbReference>
<dbReference type="Proteomes" id="UP000441336">
    <property type="component" value="Unassembled WGS sequence"/>
</dbReference>
<organism evidence="1 2">
    <name type="scientific">Hymenobacter ginkgonis</name>
    <dbReference type="NCBI Taxonomy" id="2682976"/>
    <lineage>
        <taxon>Bacteria</taxon>
        <taxon>Pseudomonadati</taxon>
        <taxon>Bacteroidota</taxon>
        <taxon>Cytophagia</taxon>
        <taxon>Cytophagales</taxon>
        <taxon>Hymenobacteraceae</taxon>
        <taxon>Hymenobacter</taxon>
    </lineage>
</organism>
<dbReference type="AlphaFoldDB" id="A0A7K1TC41"/>
<evidence type="ECO:0000313" key="2">
    <source>
        <dbReference type="Proteomes" id="UP000441336"/>
    </source>
</evidence>
<proteinExistence type="predicted"/>
<evidence type="ECO:0000313" key="1">
    <source>
        <dbReference type="EMBL" id="MVN75976.1"/>
    </source>
</evidence>
<gene>
    <name evidence="1" type="ORF">GO988_06535</name>
</gene>
<dbReference type="InterPro" id="IPR047726">
    <property type="entry name" value="CsgH_dom"/>
</dbReference>
<evidence type="ECO:0008006" key="3">
    <source>
        <dbReference type="Google" id="ProtNLM"/>
    </source>
</evidence>
<keyword evidence="2" id="KW-1185">Reference proteome</keyword>
<dbReference type="NCBIfam" id="NF041112">
    <property type="entry name" value="chap_CsgH_alph"/>
    <property type="match status" value="1"/>
</dbReference>
<accession>A0A7K1TC41</accession>
<dbReference type="RefSeq" id="WP_157563282.1">
    <property type="nucleotide sequence ID" value="NZ_WQKZ01000002.1"/>
</dbReference>
<dbReference type="EMBL" id="WQKZ01000002">
    <property type="protein sequence ID" value="MVN75976.1"/>
    <property type="molecule type" value="Genomic_DNA"/>
</dbReference>
<reference evidence="1 2" key="1">
    <citation type="submission" date="2019-12" db="EMBL/GenBank/DDBJ databases">
        <title>Hymenobacter sp. HMF4947 Genome sequencing and assembly.</title>
        <authorList>
            <person name="Kang H."/>
            <person name="Cha I."/>
            <person name="Kim H."/>
            <person name="Joh K."/>
        </authorList>
    </citation>
    <scope>NUCLEOTIDE SEQUENCE [LARGE SCALE GENOMIC DNA]</scope>
    <source>
        <strain evidence="1 2">HMF4947</strain>
    </source>
</reference>
<comment type="caution">
    <text evidence="1">The sequence shown here is derived from an EMBL/GenBank/DDBJ whole genome shotgun (WGS) entry which is preliminary data.</text>
</comment>
<protein>
    <recommendedName>
        <fullName evidence="3">Curli assembly protein CsgC</fullName>
    </recommendedName>
</protein>
<dbReference type="Gene3D" id="2.60.40.2420">
    <property type="match status" value="1"/>
</dbReference>
<name>A0A7K1TC41_9BACT</name>